<dbReference type="EMBL" id="JAHRIQ010014434">
    <property type="protein sequence ID" value="MEQ2226106.1"/>
    <property type="molecule type" value="Genomic_DNA"/>
</dbReference>
<protein>
    <submittedName>
        <fullName evidence="1">Uncharacterized protein</fullName>
    </submittedName>
</protein>
<sequence length="97" mass="10943">MFLASCLSSDSHKVNRGLEEKGAGVFFFSLESAALQSALSGFRSTRRCQGSSPGFYTHQRSHYMTRSSLWRKCLVQNIVFFSRAVHGDVVMWFLADL</sequence>
<organism evidence="1 2">
    <name type="scientific">Ilyodon furcidens</name>
    <name type="common">goldbreast splitfin</name>
    <dbReference type="NCBI Taxonomy" id="33524"/>
    <lineage>
        <taxon>Eukaryota</taxon>
        <taxon>Metazoa</taxon>
        <taxon>Chordata</taxon>
        <taxon>Craniata</taxon>
        <taxon>Vertebrata</taxon>
        <taxon>Euteleostomi</taxon>
        <taxon>Actinopterygii</taxon>
        <taxon>Neopterygii</taxon>
        <taxon>Teleostei</taxon>
        <taxon>Neoteleostei</taxon>
        <taxon>Acanthomorphata</taxon>
        <taxon>Ovalentaria</taxon>
        <taxon>Atherinomorphae</taxon>
        <taxon>Cyprinodontiformes</taxon>
        <taxon>Goodeidae</taxon>
        <taxon>Ilyodon</taxon>
    </lineage>
</organism>
<comment type="caution">
    <text evidence="1">The sequence shown here is derived from an EMBL/GenBank/DDBJ whole genome shotgun (WGS) entry which is preliminary data.</text>
</comment>
<reference evidence="1 2" key="1">
    <citation type="submission" date="2021-06" db="EMBL/GenBank/DDBJ databases">
        <authorList>
            <person name="Palmer J.M."/>
        </authorList>
    </citation>
    <scope>NUCLEOTIDE SEQUENCE [LARGE SCALE GENOMIC DNA]</scope>
    <source>
        <strain evidence="2">if_2019</strain>
        <tissue evidence="1">Muscle</tissue>
    </source>
</reference>
<keyword evidence="2" id="KW-1185">Reference proteome</keyword>
<evidence type="ECO:0000313" key="2">
    <source>
        <dbReference type="Proteomes" id="UP001482620"/>
    </source>
</evidence>
<proteinExistence type="predicted"/>
<accession>A0ABV0T135</accession>
<dbReference type="Proteomes" id="UP001482620">
    <property type="component" value="Unassembled WGS sequence"/>
</dbReference>
<evidence type="ECO:0000313" key="1">
    <source>
        <dbReference type="EMBL" id="MEQ2226106.1"/>
    </source>
</evidence>
<name>A0ABV0T135_9TELE</name>
<gene>
    <name evidence="1" type="ORF">ILYODFUR_024222</name>
</gene>